<evidence type="ECO:0000256" key="7">
    <source>
        <dbReference type="ARBA" id="ARBA00023136"/>
    </source>
</evidence>
<evidence type="ECO:0000313" key="14">
    <source>
        <dbReference type="EMBL" id="KAH7947779.1"/>
    </source>
</evidence>
<evidence type="ECO:0000256" key="10">
    <source>
        <dbReference type="ARBA" id="ARBA00023286"/>
    </source>
</evidence>
<dbReference type="FunFam" id="3.40.190.10:FF:000024">
    <property type="entry name" value="Glutamate receptor, ionotropic, delta 1"/>
    <property type="match status" value="1"/>
</dbReference>
<dbReference type="Proteomes" id="UP000821837">
    <property type="component" value="Chromosome 6"/>
</dbReference>
<gene>
    <name evidence="14" type="ORF">HPB52_015796</name>
</gene>
<keyword evidence="11" id="KW-0407">Ion channel</keyword>
<evidence type="ECO:0000256" key="4">
    <source>
        <dbReference type="ARBA" id="ARBA00022692"/>
    </source>
</evidence>
<evidence type="ECO:0000259" key="12">
    <source>
        <dbReference type="SMART" id="SM00079"/>
    </source>
</evidence>
<evidence type="ECO:0000256" key="11">
    <source>
        <dbReference type="ARBA" id="ARBA00023303"/>
    </source>
</evidence>
<dbReference type="Gene3D" id="3.40.190.10">
    <property type="entry name" value="Periplasmic binding protein-like II"/>
    <property type="match status" value="1"/>
</dbReference>
<evidence type="ECO:0000259" key="13">
    <source>
        <dbReference type="SMART" id="SM00918"/>
    </source>
</evidence>
<keyword evidence="7" id="KW-0472">Membrane</keyword>
<feature type="domain" description="Ionotropic glutamate receptor L-glutamate and glycine-binding" evidence="13">
    <location>
        <begin position="118"/>
        <end position="178"/>
    </location>
</feature>
<keyword evidence="6" id="KW-0406">Ion transport</keyword>
<keyword evidence="5" id="KW-1133">Transmembrane helix</keyword>
<keyword evidence="3" id="KW-0813">Transport</keyword>
<evidence type="ECO:0000256" key="3">
    <source>
        <dbReference type="ARBA" id="ARBA00022448"/>
    </source>
</evidence>
<dbReference type="InterPro" id="IPR019594">
    <property type="entry name" value="Glu/Gly-bd"/>
</dbReference>
<keyword evidence="15" id="KW-1185">Reference proteome</keyword>
<dbReference type="GO" id="GO:0015276">
    <property type="term" value="F:ligand-gated monoatomic ion channel activity"/>
    <property type="evidence" value="ECO:0007669"/>
    <property type="project" value="InterPro"/>
</dbReference>
<accession>A0A9D4PNL4</accession>
<evidence type="ECO:0000256" key="1">
    <source>
        <dbReference type="ARBA" id="ARBA00004141"/>
    </source>
</evidence>
<reference evidence="14" key="2">
    <citation type="submission" date="2021-09" db="EMBL/GenBank/DDBJ databases">
        <authorList>
            <person name="Jia N."/>
            <person name="Wang J."/>
            <person name="Shi W."/>
            <person name="Du L."/>
            <person name="Sun Y."/>
            <person name="Zhan W."/>
            <person name="Jiang J."/>
            <person name="Wang Q."/>
            <person name="Zhang B."/>
            <person name="Ji P."/>
            <person name="Sakyi L.B."/>
            <person name="Cui X."/>
            <person name="Yuan T."/>
            <person name="Jiang B."/>
            <person name="Yang W."/>
            <person name="Lam T.T.-Y."/>
            <person name="Chang Q."/>
            <person name="Ding S."/>
            <person name="Wang X."/>
            <person name="Zhu J."/>
            <person name="Ruan X."/>
            <person name="Zhao L."/>
            <person name="Wei J."/>
            <person name="Que T."/>
            <person name="Du C."/>
            <person name="Cheng J."/>
            <person name="Dai P."/>
            <person name="Han X."/>
            <person name="Huang E."/>
            <person name="Gao Y."/>
            <person name="Liu J."/>
            <person name="Shao H."/>
            <person name="Ye R."/>
            <person name="Li L."/>
            <person name="Wei W."/>
            <person name="Wang X."/>
            <person name="Wang C."/>
            <person name="Huo Q."/>
            <person name="Li W."/>
            <person name="Guo W."/>
            <person name="Chen H."/>
            <person name="Chen S."/>
            <person name="Zhou L."/>
            <person name="Zhou L."/>
            <person name="Ni X."/>
            <person name="Tian J."/>
            <person name="Zhou Y."/>
            <person name="Sheng Y."/>
            <person name="Liu T."/>
            <person name="Pan Y."/>
            <person name="Xia L."/>
            <person name="Li J."/>
            <person name="Zhao F."/>
            <person name="Cao W."/>
        </authorList>
    </citation>
    <scope>NUCLEOTIDE SEQUENCE</scope>
    <source>
        <strain evidence="14">Rsan-2018</strain>
        <tissue evidence="14">Larvae</tissue>
    </source>
</reference>
<comment type="similarity">
    <text evidence="2">Belongs to the glutamate-gated ion channel (TC 1.A.10.1) family.</text>
</comment>
<evidence type="ECO:0000313" key="15">
    <source>
        <dbReference type="Proteomes" id="UP000821837"/>
    </source>
</evidence>
<dbReference type="Pfam" id="PF10613">
    <property type="entry name" value="Lig_chan-Glu_bd"/>
    <property type="match status" value="1"/>
</dbReference>
<dbReference type="VEuPathDB" id="VectorBase:RSAN_031286"/>
<reference evidence="14" key="1">
    <citation type="journal article" date="2020" name="Cell">
        <title>Large-Scale Comparative Analyses of Tick Genomes Elucidate Their Genetic Diversity and Vector Capacities.</title>
        <authorList>
            <consortium name="Tick Genome and Microbiome Consortium (TIGMIC)"/>
            <person name="Jia N."/>
            <person name="Wang J."/>
            <person name="Shi W."/>
            <person name="Du L."/>
            <person name="Sun Y."/>
            <person name="Zhan W."/>
            <person name="Jiang J.F."/>
            <person name="Wang Q."/>
            <person name="Zhang B."/>
            <person name="Ji P."/>
            <person name="Bell-Sakyi L."/>
            <person name="Cui X.M."/>
            <person name="Yuan T.T."/>
            <person name="Jiang B.G."/>
            <person name="Yang W.F."/>
            <person name="Lam T.T."/>
            <person name="Chang Q.C."/>
            <person name="Ding S.J."/>
            <person name="Wang X.J."/>
            <person name="Zhu J.G."/>
            <person name="Ruan X.D."/>
            <person name="Zhao L."/>
            <person name="Wei J.T."/>
            <person name="Ye R.Z."/>
            <person name="Que T.C."/>
            <person name="Du C.H."/>
            <person name="Zhou Y.H."/>
            <person name="Cheng J.X."/>
            <person name="Dai P.F."/>
            <person name="Guo W.B."/>
            <person name="Han X.H."/>
            <person name="Huang E.J."/>
            <person name="Li L.F."/>
            <person name="Wei W."/>
            <person name="Gao Y.C."/>
            <person name="Liu J.Z."/>
            <person name="Shao H.Z."/>
            <person name="Wang X."/>
            <person name="Wang C.C."/>
            <person name="Yang T.C."/>
            <person name="Huo Q.B."/>
            <person name="Li W."/>
            <person name="Chen H.Y."/>
            <person name="Chen S.E."/>
            <person name="Zhou L.G."/>
            <person name="Ni X.B."/>
            <person name="Tian J.H."/>
            <person name="Sheng Y."/>
            <person name="Liu T."/>
            <person name="Pan Y.S."/>
            <person name="Xia L.Y."/>
            <person name="Li J."/>
            <person name="Zhao F."/>
            <person name="Cao W.C."/>
        </authorList>
    </citation>
    <scope>NUCLEOTIDE SEQUENCE</scope>
    <source>
        <strain evidence="14">Rsan-2018</strain>
    </source>
</reference>
<dbReference type="GO" id="GO:0016020">
    <property type="term" value="C:membrane"/>
    <property type="evidence" value="ECO:0007669"/>
    <property type="project" value="UniProtKB-SubCell"/>
</dbReference>
<feature type="domain" description="Ionotropic glutamate receptor C-terminal" evidence="12">
    <location>
        <begin position="111"/>
        <end position="243"/>
    </location>
</feature>
<protein>
    <submittedName>
        <fullName evidence="14">Uncharacterized protein</fullName>
    </submittedName>
</protein>
<sequence length="243" mass="26704">MLLITVAESLLRKFKSEHHGSGVEQERRMTDAAMLYDAVKLFALSLIEWNGGKDAAFPALDCREDKVADDNNTDELIAVMKKIGTWSPSAGLNITEDEDEDDGEEDEVLRVLSVPVSPFMIVKEVDGKAVYSGFCVDLLDKLSAELDFKYELHVLADDARGRPNDTGHWDGMIGEVIAGKADLALADLTITEMRERVIDFTLPYMTAGLVAVTKKGQPRSPGGIWSFFLPLTREASGGPLRLT</sequence>
<keyword evidence="9" id="KW-0325">Glycoprotein</keyword>
<name>A0A9D4PNL4_RHISA</name>
<dbReference type="SMART" id="SM00079">
    <property type="entry name" value="PBPe"/>
    <property type="match status" value="1"/>
</dbReference>
<dbReference type="SUPFAM" id="SSF53850">
    <property type="entry name" value="Periplasmic binding protein-like II"/>
    <property type="match status" value="1"/>
</dbReference>
<keyword evidence="4" id="KW-0812">Transmembrane</keyword>
<keyword evidence="8" id="KW-0675">Receptor</keyword>
<evidence type="ECO:0000256" key="6">
    <source>
        <dbReference type="ARBA" id="ARBA00023065"/>
    </source>
</evidence>
<dbReference type="AlphaFoldDB" id="A0A9D4PNL4"/>
<dbReference type="InterPro" id="IPR001320">
    <property type="entry name" value="Iontro_rcpt_C"/>
</dbReference>
<keyword evidence="10" id="KW-1071">Ligand-gated ion channel</keyword>
<evidence type="ECO:0000256" key="8">
    <source>
        <dbReference type="ARBA" id="ARBA00023170"/>
    </source>
</evidence>
<proteinExistence type="inferred from homology"/>
<dbReference type="EMBL" id="JABSTV010001252">
    <property type="protein sequence ID" value="KAH7947779.1"/>
    <property type="molecule type" value="Genomic_DNA"/>
</dbReference>
<evidence type="ECO:0000256" key="5">
    <source>
        <dbReference type="ARBA" id="ARBA00022989"/>
    </source>
</evidence>
<dbReference type="SMART" id="SM00918">
    <property type="entry name" value="Lig_chan-Glu_bd"/>
    <property type="match status" value="1"/>
</dbReference>
<evidence type="ECO:0000256" key="9">
    <source>
        <dbReference type="ARBA" id="ARBA00023180"/>
    </source>
</evidence>
<organism evidence="14 15">
    <name type="scientific">Rhipicephalus sanguineus</name>
    <name type="common">Brown dog tick</name>
    <name type="synonym">Ixodes sanguineus</name>
    <dbReference type="NCBI Taxonomy" id="34632"/>
    <lineage>
        <taxon>Eukaryota</taxon>
        <taxon>Metazoa</taxon>
        <taxon>Ecdysozoa</taxon>
        <taxon>Arthropoda</taxon>
        <taxon>Chelicerata</taxon>
        <taxon>Arachnida</taxon>
        <taxon>Acari</taxon>
        <taxon>Parasitiformes</taxon>
        <taxon>Ixodida</taxon>
        <taxon>Ixodoidea</taxon>
        <taxon>Ixodidae</taxon>
        <taxon>Rhipicephalinae</taxon>
        <taxon>Rhipicephalus</taxon>
        <taxon>Rhipicephalus</taxon>
    </lineage>
</organism>
<comment type="caution">
    <text evidence="14">The sequence shown here is derived from an EMBL/GenBank/DDBJ whole genome shotgun (WGS) entry which is preliminary data.</text>
</comment>
<comment type="subcellular location">
    <subcellularLocation>
        <location evidence="1">Membrane</location>
        <topology evidence="1">Multi-pass membrane protein</topology>
    </subcellularLocation>
</comment>
<evidence type="ECO:0000256" key="2">
    <source>
        <dbReference type="ARBA" id="ARBA00008685"/>
    </source>
</evidence>
<dbReference type="InterPro" id="IPR015683">
    <property type="entry name" value="Ionotropic_Glu_rcpt"/>
</dbReference>
<dbReference type="PANTHER" id="PTHR18966">
    <property type="entry name" value="IONOTROPIC GLUTAMATE RECEPTOR"/>
    <property type="match status" value="1"/>
</dbReference>